<gene>
    <name evidence="1" type="ORF">DXH78_05870</name>
</gene>
<dbReference type="EMBL" id="QRGO01000001">
    <property type="protein sequence ID" value="RDV04153.1"/>
    <property type="molecule type" value="Genomic_DNA"/>
</dbReference>
<sequence>MPLVSRKGVLAIAAVIDVAMNAQDRPVSAKALAARHKLPPRHLEPVLQALVRDGILRGIRGPHGGYELAREHKHITAEDILRAASSTDEGDDMPVPPSGLVNDIVQPALAEAERSFSLALARINVDDMTRRARHKA</sequence>
<keyword evidence="2" id="KW-1185">Reference proteome</keyword>
<accession>A0A371B9Q5</accession>
<dbReference type="GO" id="GO:0003700">
    <property type="term" value="F:DNA-binding transcription factor activity"/>
    <property type="evidence" value="ECO:0007669"/>
    <property type="project" value="TreeGrafter"/>
</dbReference>
<dbReference type="Gene3D" id="1.10.10.10">
    <property type="entry name" value="Winged helix-like DNA-binding domain superfamily/Winged helix DNA-binding domain"/>
    <property type="match status" value="1"/>
</dbReference>
<evidence type="ECO:0000313" key="2">
    <source>
        <dbReference type="Proteomes" id="UP000263993"/>
    </source>
</evidence>
<dbReference type="Proteomes" id="UP000263993">
    <property type="component" value="Unassembled WGS sequence"/>
</dbReference>
<dbReference type="PANTHER" id="PTHR33221">
    <property type="entry name" value="WINGED HELIX-TURN-HELIX TRANSCRIPTIONAL REGULATOR, RRF2 FAMILY"/>
    <property type="match status" value="1"/>
</dbReference>
<dbReference type="InterPro" id="IPR036390">
    <property type="entry name" value="WH_DNA-bd_sf"/>
</dbReference>
<dbReference type="PANTHER" id="PTHR33221:SF16">
    <property type="entry name" value="HTH-TYPE TRANSCRIPTIONAL REGULATOR SLR0846-RELATED"/>
    <property type="match status" value="1"/>
</dbReference>
<name>A0A371B9Q5_9BRAD</name>
<dbReference type="RefSeq" id="WP_115516179.1">
    <property type="nucleotide sequence ID" value="NZ_QRGO01000001.1"/>
</dbReference>
<organism evidence="1 2">
    <name type="scientific">Undibacter mobilis</name>
    <dbReference type="NCBI Taxonomy" id="2292256"/>
    <lineage>
        <taxon>Bacteria</taxon>
        <taxon>Pseudomonadati</taxon>
        <taxon>Pseudomonadota</taxon>
        <taxon>Alphaproteobacteria</taxon>
        <taxon>Hyphomicrobiales</taxon>
        <taxon>Nitrobacteraceae</taxon>
        <taxon>Undibacter</taxon>
    </lineage>
</organism>
<protein>
    <submittedName>
        <fullName evidence="1">Rrf2 family transcriptional regulator</fullName>
    </submittedName>
</protein>
<dbReference type="NCBIfam" id="TIGR00738">
    <property type="entry name" value="rrf2_super"/>
    <property type="match status" value="1"/>
</dbReference>
<proteinExistence type="predicted"/>
<dbReference type="InterPro" id="IPR000944">
    <property type="entry name" value="Tscrpt_reg_Rrf2"/>
</dbReference>
<dbReference type="InterPro" id="IPR036388">
    <property type="entry name" value="WH-like_DNA-bd_sf"/>
</dbReference>
<dbReference type="GO" id="GO:0005829">
    <property type="term" value="C:cytosol"/>
    <property type="evidence" value="ECO:0007669"/>
    <property type="project" value="TreeGrafter"/>
</dbReference>
<evidence type="ECO:0000313" key="1">
    <source>
        <dbReference type="EMBL" id="RDV04153.1"/>
    </source>
</evidence>
<comment type="caution">
    <text evidence="1">The sequence shown here is derived from an EMBL/GenBank/DDBJ whole genome shotgun (WGS) entry which is preliminary data.</text>
</comment>
<dbReference type="AlphaFoldDB" id="A0A371B9Q5"/>
<dbReference type="OrthoDB" id="9800519at2"/>
<dbReference type="PROSITE" id="PS51197">
    <property type="entry name" value="HTH_RRF2_2"/>
    <property type="match status" value="1"/>
</dbReference>
<reference evidence="2" key="1">
    <citation type="submission" date="2018-08" db="EMBL/GenBank/DDBJ databases">
        <authorList>
            <person name="Kim S.-J."/>
            <person name="Jung G.-Y."/>
        </authorList>
    </citation>
    <scope>NUCLEOTIDE SEQUENCE [LARGE SCALE GENOMIC DNA]</scope>
    <source>
        <strain evidence="2">GY_H</strain>
    </source>
</reference>
<dbReference type="SUPFAM" id="SSF46785">
    <property type="entry name" value="Winged helix' DNA-binding domain"/>
    <property type="match status" value="1"/>
</dbReference>
<dbReference type="Pfam" id="PF02082">
    <property type="entry name" value="Rrf2"/>
    <property type="match status" value="1"/>
</dbReference>